<dbReference type="InterPro" id="IPR043136">
    <property type="entry name" value="B30.2/SPRY_sf"/>
</dbReference>
<organism evidence="2 3">
    <name type="scientific">Coregonus suidteri</name>
    <dbReference type="NCBI Taxonomy" id="861788"/>
    <lineage>
        <taxon>Eukaryota</taxon>
        <taxon>Metazoa</taxon>
        <taxon>Chordata</taxon>
        <taxon>Craniata</taxon>
        <taxon>Vertebrata</taxon>
        <taxon>Euteleostomi</taxon>
        <taxon>Actinopterygii</taxon>
        <taxon>Neopterygii</taxon>
        <taxon>Teleostei</taxon>
        <taxon>Protacanthopterygii</taxon>
        <taxon>Salmoniformes</taxon>
        <taxon>Salmonidae</taxon>
        <taxon>Coregoninae</taxon>
        <taxon>Coregonus</taxon>
    </lineage>
</organism>
<dbReference type="Proteomes" id="UP001356427">
    <property type="component" value="Unassembled WGS sequence"/>
</dbReference>
<evidence type="ECO:0000313" key="2">
    <source>
        <dbReference type="EMBL" id="KAK6310971.1"/>
    </source>
</evidence>
<name>A0AAN8QTU9_9TELE</name>
<feature type="region of interest" description="Disordered" evidence="1">
    <location>
        <begin position="65"/>
        <end position="89"/>
    </location>
</feature>
<gene>
    <name evidence="2" type="ORF">J4Q44_G00190260</name>
</gene>
<dbReference type="Gene3D" id="2.60.120.920">
    <property type="match status" value="1"/>
</dbReference>
<evidence type="ECO:0000313" key="3">
    <source>
        <dbReference type="Proteomes" id="UP001356427"/>
    </source>
</evidence>
<protein>
    <submittedName>
        <fullName evidence="2">Uncharacterized protein</fullName>
    </submittedName>
</protein>
<accession>A0AAN8QTU9</accession>
<keyword evidence="3" id="KW-1185">Reference proteome</keyword>
<reference evidence="2 3" key="1">
    <citation type="submission" date="2021-04" db="EMBL/GenBank/DDBJ databases">
        <authorList>
            <person name="De Guttry C."/>
            <person name="Zahm M."/>
            <person name="Klopp C."/>
            <person name="Cabau C."/>
            <person name="Louis A."/>
            <person name="Berthelot C."/>
            <person name="Parey E."/>
            <person name="Roest Crollius H."/>
            <person name="Montfort J."/>
            <person name="Robinson-Rechavi M."/>
            <person name="Bucao C."/>
            <person name="Bouchez O."/>
            <person name="Gislard M."/>
            <person name="Lluch J."/>
            <person name="Milhes M."/>
            <person name="Lampietro C."/>
            <person name="Lopez Roques C."/>
            <person name="Donnadieu C."/>
            <person name="Braasch I."/>
            <person name="Desvignes T."/>
            <person name="Postlethwait J."/>
            <person name="Bobe J."/>
            <person name="Wedekind C."/>
            <person name="Guiguen Y."/>
        </authorList>
    </citation>
    <scope>NUCLEOTIDE SEQUENCE [LARGE SCALE GENOMIC DNA]</scope>
    <source>
        <strain evidence="2">Cs_M1</strain>
        <tissue evidence="2">Blood</tissue>
    </source>
</reference>
<sequence length="89" mass="10094">MKSVQSLHETLDDDCKKEMDRFSERAKETEELMFVPTTRVDFLCYATTLTLDPNTANYNLLTEDNSSVKPCKEPQPTALTSSPRCCGKK</sequence>
<dbReference type="EMBL" id="JAGTTL010000016">
    <property type="protein sequence ID" value="KAK6310971.1"/>
    <property type="molecule type" value="Genomic_DNA"/>
</dbReference>
<proteinExistence type="predicted"/>
<evidence type="ECO:0000256" key="1">
    <source>
        <dbReference type="SAM" id="MobiDB-lite"/>
    </source>
</evidence>
<comment type="caution">
    <text evidence="2">The sequence shown here is derived from an EMBL/GenBank/DDBJ whole genome shotgun (WGS) entry which is preliminary data.</text>
</comment>
<dbReference type="AlphaFoldDB" id="A0AAN8QTU9"/>